<reference evidence="1 2" key="1">
    <citation type="journal article" date="2021" name="Nat. Plants">
        <title>The Taxus genome provides insights into paclitaxel biosynthesis.</title>
        <authorList>
            <person name="Xiong X."/>
            <person name="Gou J."/>
            <person name="Liao Q."/>
            <person name="Li Y."/>
            <person name="Zhou Q."/>
            <person name="Bi G."/>
            <person name="Li C."/>
            <person name="Du R."/>
            <person name="Wang X."/>
            <person name="Sun T."/>
            <person name="Guo L."/>
            <person name="Liang H."/>
            <person name="Lu P."/>
            <person name="Wu Y."/>
            <person name="Zhang Z."/>
            <person name="Ro D.K."/>
            <person name="Shang Y."/>
            <person name="Huang S."/>
            <person name="Yan J."/>
        </authorList>
    </citation>
    <scope>NUCLEOTIDE SEQUENCE [LARGE SCALE GENOMIC DNA]</scope>
    <source>
        <strain evidence="1">Ta-2019</strain>
    </source>
</reference>
<dbReference type="Proteomes" id="UP000824469">
    <property type="component" value="Unassembled WGS sequence"/>
</dbReference>
<protein>
    <submittedName>
        <fullName evidence="1">Uncharacterized protein</fullName>
    </submittedName>
</protein>
<feature type="non-terminal residue" evidence="1">
    <location>
        <position position="50"/>
    </location>
</feature>
<gene>
    <name evidence="1" type="ORF">KI387_011810</name>
</gene>
<evidence type="ECO:0000313" key="1">
    <source>
        <dbReference type="EMBL" id="KAH9300227.1"/>
    </source>
</evidence>
<dbReference type="AlphaFoldDB" id="A0AA38CHI4"/>
<sequence length="50" mass="5921">MVLRIREERERQVFNLNLPPHKIDYEKEITLNVVVDGWLLSNILIDTGTE</sequence>
<evidence type="ECO:0000313" key="2">
    <source>
        <dbReference type="Proteomes" id="UP000824469"/>
    </source>
</evidence>
<keyword evidence="2" id="KW-1185">Reference proteome</keyword>
<organism evidence="1 2">
    <name type="scientific">Taxus chinensis</name>
    <name type="common">Chinese yew</name>
    <name type="synonym">Taxus wallichiana var. chinensis</name>
    <dbReference type="NCBI Taxonomy" id="29808"/>
    <lineage>
        <taxon>Eukaryota</taxon>
        <taxon>Viridiplantae</taxon>
        <taxon>Streptophyta</taxon>
        <taxon>Embryophyta</taxon>
        <taxon>Tracheophyta</taxon>
        <taxon>Spermatophyta</taxon>
        <taxon>Pinopsida</taxon>
        <taxon>Pinidae</taxon>
        <taxon>Conifers II</taxon>
        <taxon>Cupressales</taxon>
        <taxon>Taxaceae</taxon>
        <taxon>Taxus</taxon>
    </lineage>
</organism>
<proteinExistence type="predicted"/>
<dbReference type="EMBL" id="JAHRHJ020000009">
    <property type="protein sequence ID" value="KAH9300227.1"/>
    <property type="molecule type" value="Genomic_DNA"/>
</dbReference>
<comment type="caution">
    <text evidence="1">The sequence shown here is derived from an EMBL/GenBank/DDBJ whole genome shotgun (WGS) entry which is preliminary data.</text>
</comment>
<name>A0AA38CHI4_TAXCH</name>
<accession>A0AA38CHI4</accession>